<sequence length="166" mass="17949">MCGLALPLAGLQERQRSSLTMGGVAGLQSDCRQGLSERRRKWWSAAALLAGEEKRRPRLGRSGDLRRIAELTTPATSSVQVVATRSNGGASNGVGAYLSRACERRKTKVRPPRTAATFPAQETAPTVTFGRPRRCATTLVWSHGAAVDDEEAPKAPLVLRGRRRKS</sequence>
<name>A0A0S3RX25_PHAAN</name>
<keyword evidence="2" id="KW-1185">Reference proteome</keyword>
<evidence type="ECO:0000313" key="2">
    <source>
        <dbReference type="Proteomes" id="UP000291084"/>
    </source>
</evidence>
<proteinExistence type="predicted"/>
<gene>
    <name evidence="1" type="primary">Vigan.04G265400</name>
    <name evidence="1" type="ORF">VIGAN_04265400</name>
</gene>
<accession>A0A0S3RX25</accession>
<protein>
    <submittedName>
        <fullName evidence="1">Uncharacterized protein</fullName>
    </submittedName>
</protein>
<dbReference type="Proteomes" id="UP000291084">
    <property type="component" value="Chromosome 4"/>
</dbReference>
<evidence type="ECO:0000313" key="1">
    <source>
        <dbReference type="EMBL" id="BAT85150.1"/>
    </source>
</evidence>
<reference evidence="1 2" key="1">
    <citation type="journal article" date="2015" name="Sci. Rep.">
        <title>The power of single molecule real-time sequencing technology in the de novo assembly of a eukaryotic genome.</title>
        <authorList>
            <person name="Sakai H."/>
            <person name="Naito K."/>
            <person name="Ogiso-Tanaka E."/>
            <person name="Takahashi Y."/>
            <person name="Iseki K."/>
            <person name="Muto C."/>
            <person name="Satou K."/>
            <person name="Teruya K."/>
            <person name="Shiroma A."/>
            <person name="Shimoji M."/>
            <person name="Hirano T."/>
            <person name="Itoh T."/>
            <person name="Kaga A."/>
            <person name="Tomooka N."/>
        </authorList>
    </citation>
    <scope>NUCLEOTIDE SEQUENCE [LARGE SCALE GENOMIC DNA]</scope>
    <source>
        <strain evidence="2">cv. Shumari</strain>
    </source>
</reference>
<dbReference type="AlphaFoldDB" id="A0A0S3RX25"/>
<organism evidence="1 2">
    <name type="scientific">Vigna angularis var. angularis</name>
    <dbReference type="NCBI Taxonomy" id="157739"/>
    <lineage>
        <taxon>Eukaryota</taxon>
        <taxon>Viridiplantae</taxon>
        <taxon>Streptophyta</taxon>
        <taxon>Embryophyta</taxon>
        <taxon>Tracheophyta</taxon>
        <taxon>Spermatophyta</taxon>
        <taxon>Magnoliopsida</taxon>
        <taxon>eudicotyledons</taxon>
        <taxon>Gunneridae</taxon>
        <taxon>Pentapetalae</taxon>
        <taxon>rosids</taxon>
        <taxon>fabids</taxon>
        <taxon>Fabales</taxon>
        <taxon>Fabaceae</taxon>
        <taxon>Papilionoideae</taxon>
        <taxon>50 kb inversion clade</taxon>
        <taxon>NPAAA clade</taxon>
        <taxon>indigoferoid/millettioid clade</taxon>
        <taxon>Phaseoleae</taxon>
        <taxon>Vigna</taxon>
    </lineage>
</organism>
<dbReference type="EMBL" id="AP015037">
    <property type="protein sequence ID" value="BAT85150.1"/>
    <property type="molecule type" value="Genomic_DNA"/>
</dbReference>